<keyword evidence="4" id="KW-1185">Reference proteome</keyword>
<dbReference type="Gene3D" id="1.10.443.10">
    <property type="entry name" value="Intergrase catalytic core"/>
    <property type="match status" value="1"/>
</dbReference>
<keyword evidence="1" id="KW-0233">DNA recombination</keyword>
<sequence>MATLKLPANLRKKTLASGRTAYYWEVPTKDSRAGCPLPNEALGPDPLAAIPRATALNDLLAAWRGGQVQPAGPAVGTVEWLFAKYEKSLEFRRLAPATQRQYRSAFHLLNDLPLTSGRPFGTVPAEKVRVSHMKRIYEQLQTVIDIDPTTGAAVPRRRLATANATMRAAAAAWRVILSEEVLPDLRDPFGFRLTRRGLNKRTKAVTREQLDTFIAEADAMGVPSMGTAALLAFELCQRQVDIISSRLVDDEPTGLVWAHYRSPEEVGRRAQIEILQSKTEERVTIPLFDSDGELIPGLIGRLAQTPRRGSQIVMRDTLDRSTKTYLPYNADWFRHLFRKIADAADLPRWVKFKALRHGGLTELGSAESTDQELMAVGGHQTREMLSRYTNTSAQQARNAVRRRRALRLELDDIKKMLENPDNGDDAAEA</sequence>
<dbReference type="EMBL" id="ANHY01000027">
    <property type="protein sequence ID" value="EKV26582.1"/>
    <property type="molecule type" value="Genomic_DNA"/>
</dbReference>
<dbReference type="InterPro" id="IPR002104">
    <property type="entry name" value="Integrase_catalytic"/>
</dbReference>
<comment type="caution">
    <text evidence="3">The sequence shown here is derived from an EMBL/GenBank/DDBJ whole genome shotgun (WGS) entry which is preliminary data.</text>
</comment>
<evidence type="ECO:0000259" key="2">
    <source>
        <dbReference type="PROSITE" id="PS51898"/>
    </source>
</evidence>
<proteinExistence type="predicted"/>
<dbReference type="AlphaFoldDB" id="K9GNB9"/>
<evidence type="ECO:0000313" key="3">
    <source>
        <dbReference type="EMBL" id="EKV26582.1"/>
    </source>
</evidence>
<dbReference type="InterPro" id="IPR011010">
    <property type="entry name" value="DNA_brk_join_enz"/>
</dbReference>
<dbReference type="PROSITE" id="PS51898">
    <property type="entry name" value="TYR_RECOMBINASE"/>
    <property type="match status" value="1"/>
</dbReference>
<dbReference type="eggNOG" id="COG0582">
    <property type="taxonomic scope" value="Bacteria"/>
</dbReference>
<accession>K9GNB9</accession>
<dbReference type="OrthoDB" id="7873969at2"/>
<name>K9GNB9_9PROT</name>
<dbReference type="SUPFAM" id="SSF56349">
    <property type="entry name" value="DNA breaking-rejoining enzymes"/>
    <property type="match status" value="1"/>
</dbReference>
<dbReference type="RefSeq" id="WP_009542689.1">
    <property type="nucleotide sequence ID" value="NZ_ANHY01000027.1"/>
</dbReference>
<dbReference type="GO" id="GO:0003677">
    <property type="term" value="F:DNA binding"/>
    <property type="evidence" value="ECO:0007669"/>
    <property type="project" value="InterPro"/>
</dbReference>
<dbReference type="GO" id="GO:0015074">
    <property type="term" value="P:DNA integration"/>
    <property type="evidence" value="ECO:0007669"/>
    <property type="project" value="InterPro"/>
</dbReference>
<dbReference type="InterPro" id="IPR013762">
    <property type="entry name" value="Integrase-like_cat_sf"/>
</dbReference>
<dbReference type="Proteomes" id="UP000009881">
    <property type="component" value="Unassembled WGS sequence"/>
</dbReference>
<feature type="domain" description="Tyr recombinase" evidence="2">
    <location>
        <begin position="200"/>
        <end position="401"/>
    </location>
</feature>
<reference evidence="3 4" key="1">
    <citation type="journal article" date="2013" name="Genome Announc.">
        <title>Draft Genome Sequence of an Alphaproteobacterium, Caenispirillum salinarum AK4(T), Isolated from a Solar Saltern.</title>
        <authorList>
            <person name="Khatri I."/>
            <person name="Singh A."/>
            <person name="Korpole S."/>
            <person name="Pinnaka A.K."/>
            <person name="Subramanian S."/>
        </authorList>
    </citation>
    <scope>NUCLEOTIDE SEQUENCE [LARGE SCALE GENOMIC DNA]</scope>
    <source>
        <strain evidence="3 4">AK4</strain>
    </source>
</reference>
<organism evidence="3 4">
    <name type="scientific">Caenispirillum salinarum AK4</name>
    <dbReference type="NCBI Taxonomy" id="1238182"/>
    <lineage>
        <taxon>Bacteria</taxon>
        <taxon>Pseudomonadati</taxon>
        <taxon>Pseudomonadota</taxon>
        <taxon>Alphaproteobacteria</taxon>
        <taxon>Rhodospirillales</taxon>
        <taxon>Novispirillaceae</taxon>
        <taxon>Caenispirillum</taxon>
    </lineage>
</organism>
<gene>
    <name evidence="3" type="ORF">C882_2294</name>
</gene>
<dbReference type="GO" id="GO:0006310">
    <property type="term" value="P:DNA recombination"/>
    <property type="evidence" value="ECO:0007669"/>
    <property type="project" value="UniProtKB-KW"/>
</dbReference>
<evidence type="ECO:0000256" key="1">
    <source>
        <dbReference type="ARBA" id="ARBA00023172"/>
    </source>
</evidence>
<protein>
    <recommendedName>
        <fullName evidence="2">Tyr recombinase domain-containing protein</fullName>
    </recommendedName>
</protein>
<evidence type="ECO:0000313" key="4">
    <source>
        <dbReference type="Proteomes" id="UP000009881"/>
    </source>
</evidence>